<keyword evidence="1" id="KW-1133">Transmembrane helix</keyword>
<keyword evidence="3" id="KW-1185">Reference proteome</keyword>
<keyword evidence="1" id="KW-0812">Transmembrane</keyword>
<dbReference type="AlphaFoldDB" id="A0A917BEE1"/>
<name>A0A917BEE1_9MICO</name>
<organism evidence="2 3">
    <name type="scientific">Subtercola lobariae</name>
    <dbReference type="NCBI Taxonomy" id="1588641"/>
    <lineage>
        <taxon>Bacteria</taxon>
        <taxon>Bacillati</taxon>
        <taxon>Actinomycetota</taxon>
        <taxon>Actinomycetes</taxon>
        <taxon>Micrococcales</taxon>
        <taxon>Microbacteriaceae</taxon>
        <taxon>Subtercola</taxon>
    </lineage>
</organism>
<dbReference type="RefSeq" id="WP_188680717.1">
    <property type="nucleotide sequence ID" value="NZ_BMGP01000007.1"/>
</dbReference>
<evidence type="ECO:0000313" key="2">
    <source>
        <dbReference type="EMBL" id="GGF39345.1"/>
    </source>
</evidence>
<sequence length="51" mass="5402">MGIFIGIIILGIILLVLGVAVEAAKILIYIGIAVIVIGLIVALLRYIRSRA</sequence>
<evidence type="ECO:0000313" key="3">
    <source>
        <dbReference type="Proteomes" id="UP000598775"/>
    </source>
</evidence>
<protein>
    <submittedName>
        <fullName evidence="2">Uncharacterized protein</fullName>
    </submittedName>
</protein>
<gene>
    <name evidence="2" type="ORF">GCM10011399_35290</name>
</gene>
<evidence type="ECO:0000256" key="1">
    <source>
        <dbReference type="SAM" id="Phobius"/>
    </source>
</evidence>
<proteinExistence type="predicted"/>
<reference evidence="2 3" key="1">
    <citation type="journal article" date="2014" name="Int. J. Syst. Evol. Microbiol.">
        <title>Complete genome sequence of Corynebacterium casei LMG S-19264T (=DSM 44701T), isolated from a smear-ripened cheese.</title>
        <authorList>
            <consortium name="US DOE Joint Genome Institute (JGI-PGF)"/>
            <person name="Walter F."/>
            <person name="Albersmeier A."/>
            <person name="Kalinowski J."/>
            <person name="Ruckert C."/>
        </authorList>
    </citation>
    <scope>NUCLEOTIDE SEQUENCE [LARGE SCALE GENOMIC DNA]</scope>
    <source>
        <strain evidence="2 3">CGMCC 1.12976</strain>
    </source>
</reference>
<comment type="caution">
    <text evidence="2">The sequence shown here is derived from an EMBL/GenBank/DDBJ whole genome shotgun (WGS) entry which is preliminary data.</text>
</comment>
<keyword evidence="1" id="KW-0472">Membrane</keyword>
<dbReference type="Proteomes" id="UP000598775">
    <property type="component" value="Unassembled WGS sequence"/>
</dbReference>
<accession>A0A917BEE1</accession>
<feature type="transmembrane region" description="Helical" evidence="1">
    <location>
        <begin position="28"/>
        <end position="47"/>
    </location>
</feature>
<dbReference type="EMBL" id="BMGP01000007">
    <property type="protein sequence ID" value="GGF39345.1"/>
    <property type="molecule type" value="Genomic_DNA"/>
</dbReference>